<evidence type="ECO:0000313" key="2">
    <source>
        <dbReference type="Proteomes" id="UP000297706"/>
    </source>
</evidence>
<dbReference type="EMBL" id="PQVH01000002">
    <property type="protein sequence ID" value="TFW72949.1"/>
    <property type="molecule type" value="Genomic_DNA"/>
</dbReference>
<reference evidence="1 2" key="1">
    <citation type="submission" date="2018-02" db="EMBL/GenBank/DDBJ databases">
        <title>A novel lanthanide dependent methylotroph, Methylotenera sp. La3113.</title>
        <authorList>
            <person name="Lv H."/>
            <person name="Tani A."/>
        </authorList>
    </citation>
    <scope>NUCLEOTIDE SEQUENCE [LARGE SCALE GENOMIC DNA]</scope>
    <source>
        <strain evidence="1 2">La3113</strain>
    </source>
</reference>
<accession>A0A4Y9VV73</accession>
<organism evidence="1 2">
    <name type="scientific">Methylotenera oryzisoli</name>
    <dbReference type="NCBI Taxonomy" id="2080758"/>
    <lineage>
        <taxon>Bacteria</taxon>
        <taxon>Pseudomonadati</taxon>
        <taxon>Pseudomonadota</taxon>
        <taxon>Betaproteobacteria</taxon>
        <taxon>Nitrosomonadales</taxon>
        <taxon>Methylophilaceae</taxon>
        <taxon>Methylotenera</taxon>
    </lineage>
</organism>
<comment type="caution">
    <text evidence="1">The sequence shown here is derived from an EMBL/GenBank/DDBJ whole genome shotgun (WGS) entry which is preliminary data.</text>
</comment>
<dbReference type="RefSeq" id="WP_135276258.1">
    <property type="nucleotide sequence ID" value="NZ_PQVH01000002.1"/>
</dbReference>
<dbReference type="AlphaFoldDB" id="A0A4Y9VV73"/>
<gene>
    <name evidence="1" type="ORF">C3Y98_00900</name>
</gene>
<keyword evidence="2" id="KW-1185">Reference proteome</keyword>
<dbReference type="OrthoDB" id="2617460at2"/>
<evidence type="ECO:0000313" key="1">
    <source>
        <dbReference type="EMBL" id="TFW72949.1"/>
    </source>
</evidence>
<proteinExistence type="predicted"/>
<sequence>MALLAEEIVEEWLNRQGYFTIRGIKMGVQEIDLLAVKAQEDGKTDCRHIEVQASMRPVSYISRVPKESQKAGRAANSAKRSADELVQGVAEWVEKKFHRPVKTSLMRTLWNGDWSSELVVNVVKSDEELNLVAGHGIKILRLNEIVESLASNKFVVASAAGGDIIDLIQMGSALKEDA</sequence>
<dbReference type="Proteomes" id="UP000297706">
    <property type="component" value="Unassembled WGS sequence"/>
</dbReference>
<name>A0A4Y9VV73_9PROT</name>
<protein>
    <submittedName>
        <fullName evidence="1">Uncharacterized protein</fullName>
    </submittedName>
</protein>